<feature type="transmembrane region" description="Helical" evidence="15">
    <location>
        <begin position="12"/>
        <end position="32"/>
    </location>
</feature>
<dbReference type="Gene3D" id="3.30.40.10">
    <property type="entry name" value="Zinc/RING finger domain, C3HC4 (zinc finger)"/>
    <property type="match status" value="1"/>
</dbReference>
<evidence type="ECO:0000256" key="13">
    <source>
        <dbReference type="ARBA" id="ARBA00024209"/>
    </source>
</evidence>
<evidence type="ECO:0000313" key="17">
    <source>
        <dbReference type="EMBL" id="RYR68171.1"/>
    </source>
</evidence>
<sequence length="146" mass="15978">MDHRSEAPPSSPPLSVYLAALSIASLIFLCIYGSSSTVIYVVIFVTICIAICVVSVFVSRFIHDRKLQANVVRFGNVSIASISSSDCAICIENFQNGEECLVFPNCGHLFHLNCINHWIQGNPTCPICRHRIPLPTTVITAQTIQA</sequence>
<keyword evidence="9" id="KW-0833">Ubl conjugation pathway</keyword>
<keyword evidence="5" id="KW-0808">Transferase</keyword>
<evidence type="ECO:0000256" key="2">
    <source>
        <dbReference type="ARBA" id="ARBA00004167"/>
    </source>
</evidence>
<protein>
    <recommendedName>
        <fullName evidence="4">RING-type E3 ubiquitin transferase</fullName>
        <ecNumber evidence="4">2.3.2.27</ecNumber>
    </recommendedName>
</protein>
<dbReference type="GO" id="GO:0016020">
    <property type="term" value="C:membrane"/>
    <property type="evidence" value="ECO:0007669"/>
    <property type="project" value="UniProtKB-SubCell"/>
</dbReference>
<keyword evidence="10" id="KW-0862">Zinc</keyword>
<feature type="domain" description="RING-type" evidence="16">
    <location>
        <begin position="87"/>
        <end position="129"/>
    </location>
</feature>
<comment type="catalytic activity">
    <reaction evidence="1">
        <text>S-ubiquitinyl-[E2 ubiquitin-conjugating enzyme]-L-cysteine + [acceptor protein]-L-lysine = [E2 ubiquitin-conjugating enzyme]-L-cysteine + N(6)-ubiquitinyl-[acceptor protein]-L-lysine.</text>
        <dbReference type="EC" id="2.3.2.27"/>
    </reaction>
</comment>
<evidence type="ECO:0000256" key="15">
    <source>
        <dbReference type="SAM" id="Phobius"/>
    </source>
</evidence>
<dbReference type="PROSITE" id="PS50089">
    <property type="entry name" value="ZF_RING_2"/>
    <property type="match status" value="1"/>
</dbReference>
<comment type="pathway">
    <text evidence="3">Protein modification; protein ubiquitination.</text>
</comment>
<dbReference type="EC" id="2.3.2.27" evidence="4"/>
<evidence type="ECO:0000256" key="1">
    <source>
        <dbReference type="ARBA" id="ARBA00000900"/>
    </source>
</evidence>
<dbReference type="SUPFAM" id="SSF57850">
    <property type="entry name" value="RING/U-box"/>
    <property type="match status" value="1"/>
</dbReference>
<dbReference type="GO" id="GO:0061630">
    <property type="term" value="F:ubiquitin protein ligase activity"/>
    <property type="evidence" value="ECO:0007669"/>
    <property type="project" value="UniProtKB-EC"/>
</dbReference>
<evidence type="ECO:0000256" key="10">
    <source>
        <dbReference type="ARBA" id="ARBA00022833"/>
    </source>
</evidence>
<evidence type="ECO:0000256" key="4">
    <source>
        <dbReference type="ARBA" id="ARBA00012483"/>
    </source>
</evidence>
<dbReference type="Gramene" id="arahy.Tifrunner.gnm2.ann2.Ah03g226400.1">
    <property type="protein sequence ID" value="arahy.Tifrunner.gnm2.ann2.Ah03g226400.1-CDS-1"/>
    <property type="gene ID" value="arahy.Tifrunner.gnm2.ann2.Ah03g226400"/>
</dbReference>
<keyword evidence="8 14" id="KW-0863">Zinc-finger</keyword>
<dbReference type="Pfam" id="PF13639">
    <property type="entry name" value="zf-RING_2"/>
    <property type="match status" value="1"/>
</dbReference>
<reference evidence="17 18" key="1">
    <citation type="submission" date="2019-01" db="EMBL/GenBank/DDBJ databases">
        <title>Sequencing of cultivated peanut Arachis hypogaea provides insights into genome evolution and oil improvement.</title>
        <authorList>
            <person name="Chen X."/>
        </authorList>
    </citation>
    <scope>NUCLEOTIDE SEQUENCE [LARGE SCALE GENOMIC DNA]</scope>
    <source>
        <strain evidence="18">cv. Fuhuasheng</strain>
        <tissue evidence="17">Leaves</tissue>
    </source>
</reference>
<evidence type="ECO:0000256" key="7">
    <source>
        <dbReference type="ARBA" id="ARBA00022723"/>
    </source>
</evidence>
<evidence type="ECO:0000256" key="12">
    <source>
        <dbReference type="ARBA" id="ARBA00023136"/>
    </source>
</evidence>
<dbReference type="Proteomes" id="UP000289738">
    <property type="component" value="Chromosome A03"/>
</dbReference>
<feature type="transmembrane region" description="Helical" evidence="15">
    <location>
        <begin position="38"/>
        <end position="58"/>
    </location>
</feature>
<dbReference type="PANTHER" id="PTHR45768">
    <property type="entry name" value="E3 UBIQUITIN-PROTEIN LIGASE RNF13-LIKE"/>
    <property type="match status" value="1"/>
</dbReference>
<organism evidence="17 18">
    <name type="scientific">Arachis hypogaea</name>
    <name type="common">Peanut</name>
    <dbReference type="NCBI Taxonomy" id="3818"/>
    <lineage>
        <taxon>Eukaryota</taxon>
        <taxon>Viridiplantae</taxon>
        <taxon>Streptophyta</taxon>
        <taxon>Embryophyta</taxon>
        <taxon>Tracheophyta</taxon>
        <taxon>Spermatophyta</taxon>
        <taxon>Magnoliopsida</taxon>
        <taxon>eudicotyledons</taxon>
        <taxon>Gunneridae</taxon>
        <taxon>Pentapetalae</taxon>
        <taxon>rosids</taxon>
        <taxon>fabids</taxon>
        <taxon>Fabales</taxon>
        <taxon>Fabaceae</taxon>
        <taxon>Papilionoideae</taxon>
        <taxon>50 kb inversion clade</taxon>
        <taxon>dalbergioids sensu lato</taxon>
        <taxon>Dalbergieae</taxon>
        <taxon>Pterocarpus clade</taxon>
        <taxon>Arachis</taxon>
    </lineage>
</organism>
<comment type="subcellular location">
    <subcellularLocation>
        <location evidence="2">Membrane</location>
        <topology evidence="2">Single-pass membrane protein</topology>
    </subcellularLocation>
</comment>
<evidence type="ECO:0000256" key="6">
    <source>
        <dbReference type="ARBA" id="ARBA00022692"/>
    </source>
</evidence>
<name>A0A445DYJ1_ARAHY</name>
<keyword evidence="6 15" id="KW-0812">Transmembrane</keyword>
<proteinExistence type="inferred from homology"/>
<dbReference type="STRING" id="3818.A0A445DYJ1"/>
<evidence type="ECO:0000256" key="14">
    <source>
        <dbReference type="PROSITE-ProRule" id="PRU00175"/>
    </source>
</evidence>
<evidence type="ECO:0000259" key="16">
    <source>
        <dbReference type="PROSITE" id="PS50089"/>
    </source>
</evidence>
<keyword evidence="11 15" id="KW-1133">Transmembrane helix</keyword>
<comment type="caution">
    <text evidence="17">The sequence shown here is derived from an EMBL/GenBank/DDBJ whole genome shotgun (WGS) entry which is preliminary data.</text>
</comment>
<dbReference type="InterPro" id="IPR001841">
    <property type="entry name" value="Znf_RING"/>
</dbReference>
<keyword evidence="7" id="KW-0479">Metal-binding</keyword>
<dbReference type="PANTHER" id="PTHR45768:SF61">
    <property type="entry name" value="RING-H2 FINGER PROTEIN ATL18"/>
    <property type="match status" value="1"/>
</dbReference>
<dbReference type="InterPro" id="IPR013083">
    <property type="entry name" value="Znf_RING/FYVE/PHD"/>
</dbReference>
<evidence type="ECO:0000256" key="11">
    <source>
        <dbReference type="ARBA" id="ARBA00022989"/>
    </source>
</evidence>
<comment type="similarity">
    <text evidence="13">Belongs to the RING-type zinc finger family. ATL subfamily.</text>
</comment>
<keyword evidence="18" id="KW-1185">Reference proteome</keyword>
<evidence type="ECO:0000256" key="3">
    <source>
        <dbReference type="ARBA" id="ARBA00004906"/>
    </source>
</evidence>
<evidence type="ECO:0000256" key="8">
    <source>
        <dbReference type="ARBA" id="ARBA00022771"/>
    </source>
</evidence>
<dbReference type="SMART" id="SM00184">
    <property type="entry name" value="RING"/>
    <property type="match status" value="1"/>
</dbReference>
<dbReference type="AlphaFoldDB" id="A0A445DYJ1"/>
<accession>A0A445DYJ1</accession>
<dbReference type="GO" id="GO:0008270">
    <property type="term" value="F:zinc ion binding"/>
    <property type="evidence" value="ECO:0007669"/>
    <property type="project" value="UniProtKB-KW"/>
</dbReference>
<evidence type="ECO:0000313" key="18">
    <source>
        <dbReference type="Proteomes" id="UP000289738"/>
    </source>
</evidence>
<evidence type="ECO:0000256" key="5">
    <source>
        <dbReference type="ARBA" id="ARBA00022679"/>
    </source>
</evidence>
<keyword evidence="12 15" id="KW-0472">Membrane</keyword>
<dbReference type="EMBL" id="SDMP01000003">
    <property type="protein sequence ID" value="RYR68171.1"/>
    <property type="molecule type" value="Genomic_DNA"/>
</dbReference>
<evidence type="ECO:0000256" key="9">
    <source>
        <dbReference type="ARBA" id="ARBA00022786"/>
    </source>
</evidence>
<gene>
    <name evidence="17" type="ORF">Ahy_A03g014648</name>
</gene>